<comment type="caution">
    <text evidence="1">The sequence shown here is derived from an EMBL/GenBank/DDBJ whole genome shotgun (WGS) entry which is preliminary data.</text>
</comment>
<dbReference type="Proteomes" id="UP000827872">
    <property type="component" value="Linkage Group LG04"/>
</dbReference>
<evidence type="ECO:0000313" key="2">
    <source>
        <dbReference type="Proteomes" id="UP000827872"/>
    </source>
</evidence>
<name>A0ACB8FFY2_9SAUR</name>
<gene>
    <name evidence="1" type="ORF">K3G42_001434</name>
</gene>
<accession>A0ACB8FFY2</accession>
<reference evidence="1" key="1">
    <citation type="submission" date="2021-08" db="EMBL/GenBank/DDBJ databases">
        <title>The first chromosome-level gecko genome reveals the dynamic sex chromosomes of Neotropical dwarf geckos (Sphaerodactylidae: Sphaerodactylus).</title>
        <authorList>
            <person name="Pinto B.J."/>
            <person name="Keating S.E."/>
            <person name="Gamble T."/>
        </authorList>
    </citation>
    <scope>NUCLEOTIDE SEQUENCE</scope>
    <source>
        <strain evidence="1">TG3544</strain>
    </source>
</reference>
<protein>
    <submittedName>
        <fullName evidence="1">Uncharacterized protein</fullName>
    </submittedName>
</protein>
<evidence type="ECO:0000313" key="1">
    <source>
        <dbReference type="EMBL" id="KAH8004006.1"/>
    </source>
</evidence>
<proteinExistence type="predicted"/>
<sequence length="371" mass="41535">MALPQQESSDFESPKRGMQAYWPDEDIEGEQLVNLDASNPGSLPPGAYGEDELVEPLNPPRVGSSHHGDADDPGWPETRDDPDPFTLHAPYAALEQAKREWQEAREALIDDCVHQQFQLREEFDKERKVLYHQLQRDQEQQERMTGGSLTGEPDEGKGLVPDKDEEPCDPDSGDEEKDALIPDRHDPSSGAAHSTSNGDSVGSPYAWASSRQAGRGAKTTERRASTWLTQPIDQDIYSEWDPAAQHEWSQAQVRIGAWAPEPGAVAWRRERDEMQQEIHFLRRNMELLLARAEAAERDCQDPPLLPPQLPKGEWPVPAFPNDEPPGQPGPLGLPGPQQPQVQQRWWRVKACFEGTMAYFLVQVAGLLPRAG</sequence>
<organism evidence="1 2">
    <name type="scientific">Sphaerodactylus townsendi</name>
    <dbReference type="NCBI Taxonomy" id="933632"/>
    <lineage>
        <taxon>Eukaryota</taxon>
        <taxon>Metazoa</taxon>
        <taxon>Chordata</taxon>
        <taxon>Craniata</taxon>
        <taxon>Vertebrata</taxon>
        <taxon>Euteleostomi</taxon>
        <taxon>Lepidosauria</taxon>
        <taxon>Squamata</taxon>
        <taxon>Bifurcata</taxon>
        <taxon>Gekkota</taxon>
        <taxon>Sphaerodactylidae</taxon>
        <taxon>Sphaerodactylus</taxon>
    </lineage>
</organism>
<keyword evidence="2" id="KW-1185">Reference proteome</keyword>
<dbReference type="EMBL" id="CM037617">
    <property type="protein sequence ID" value="KAH8004006.1"/>
    <property type="molecule type" value="Genomic_DNA"/>
</dbReference>